<evidence type="ECO:0000313" key="1">
    <source>
        <dbReference type="EMBL" id="KAG8545590.1"/>
    </source>
</evidence>
<comment type="caution">
    <text evidence="1">The sequence shown here is derived from an EMBL/GenBank/DDBJ whole genome shotgun (WGS) entry which is preliminary data.</text>
</comment>
<organism evidence="1 2">
    <name type="scientific">Engystomops pustulosus</name>
    <name type="common">Tungara frog</name>
    <name type="synonym">Physalaemus pustulosus</name>
    <dbReference type="NCBI Taxonomy" id="76066"/>
    <lineage>
        <taxon>Eukaryota</taxon>
        <taxon>Metazoa</taxon>
        <taxon>Chordata</taxon>
        <taxon>Craniata</taxon>
        <taxon>Vertebrata</taxon>
        <taxon>Euteleostomi</taxon>
        <taxon>Amphibia</taxon>
        <taxon>Batrachia</taxon>
        <taxon>Anura</taxon>
        <taxon>Neobatrachia</taxon>
        <taxon>Hyloidea</taxon>
        <taxon>Leptodactylidae</taxon>
        <taxon>Leiuperinae</taxon>
        <taxon>Engystomops</taxon>
    </lineage>
</organism>
<evidence type="ECO:0000313" key="2">
    <source>
        <dbReference type="Proteomes" id="UP000824782"/>
    </source>
</evidence>
<dbReference type="EMBL" id="WNYA01001534">
    <property type="protein sequence ID" value="KAG8545590.1"/>
    <property type="molecule type" value="Genomic_DNA"/>
</dbReference>
<reference evidence="1" key="1">
    <citation type="thesis" date="2020" institute="ProQuest LLC" country="789 East Eisenhower Parkway, Ann Arbor, MI, USA">
        <title>Comparative Genomics and Chromosome Evolution.</title>
        <authorList>
            <person name="Mudd A.B."/>
        </authorList>
    </citation>
    <scope>NUCLEOTIDE SEQUENCE</scope>
    <source>
        <strain evidence="1">237g6f4</strain>
        <tissue evidence="1">Blood</tissue>
    </source>
</reference>
<proteinExistence type="predicted"/>
<protein>
    <submittedName>
        <fullName evidence="1">Uncharacterized protein</fullName>
    </submittedName>
</protein>
<name>A0AAV6ZBQ7_ENGPU</name>
<dbReference type="AlphaFoldDB" id="A0AAV6ZBQ7"/>
<dbReference type="Proteomes" id="UP000824782">
    <property type="component" value="Unassembled WGS sequence"/>
</dbReference>
<gene>
    <name evidence="1" type="ORF">GDO81_020635</name>
</gene>
<keyword evidence="2" id="KW-1185">Reference proteome</keyword>
<sequence length="96" mass="11013">MINAPPILYLPGKDNVIVVIDDLELSTGEVYERITRDQPDIMKHSARLFLFSEDDKKCLQDGKPPPELQTRLKGLKTACENAKYLKRIKKNKENSK</sequence>
<accession>A0AAV6ZBQ7</accession>